<keyword evidence="3" id="KW-1185">Reference proteome</keyword>
<sequence>MAEVAVEYHIRKLKDWILFETDKRSATELNSIKIEFEKIRPFLKNADWRKMMMTIDNAIMKWVSDVINMVYEFVDVIDKDCSRRKETNGLSLSSLVDFLSDPYNYGTTSNKPHTSYKSLLMHVSEKFKELEAMRKHLSLYGNITKSRHENLIKHLKSSHKLPSTNMIGRSKEFTMLKELLLHVVEDDRPDLVAVTGKGGIGKTTLVLRVYESVHRHFDCSAWLSVCGRSIIRILRNMATDFSKSHSGKSPVSNLDQKGDKDLANMIRDYLGGKNFLVVLDGLDTLNAFEGIKCALPTSCRGKVVMTTSNSAFPAVICKCVLHLDPLLAEDGLELLRR</sequence>
<comment type="caution">
    <text evidence="2">The sequence shown here is derived from an EMBL/GenBank/DDBJ whole genome shotgun (WGS) entry which is preliminary data.</text>
</comment>
<dbReference type="Gene3D" id="3.40.50.300">
    <property type="entry name" value="P-loop containing nucleotide triphosphate hydrolases"/>
    <property type="match status" value="1"/>
</dbReference>
<accession>A0AAV1RGC3</accession>
<dbReference type="EMBL" id="CAWUPB010000957">
    <property type="protein sequence ID" value="CAK7335207.1"/>
    <property type="molecule type" value="Genomic_DNA"/>
</dbReference>
<proteinExistence type="predicted"/>
<dbReference type="InterPro" id="IPR002182">
    <property type="entry name" value="NB-ARC"/>
</dbReference>
<dbReference type="InterPro" id="IPR027417">
    <property type="entry name" value="P-loop_NTPase"/>
</dbReference>
<dbReference type="Proteomes" id="UP001314170">
    <property type="component" value="Unassembled WGS sequence"/>
</dbReference>
<protein>
    <recommendedName>
        <fullName evidence="1">NB-ARC domain-containing protein</fullName>
    </recommendedName>
</protein>
<dbReference type="Pfam" id="PF00931">
    <property type="entry name" value="NB-ARC"/>
    <property type="match status" value="1"/>
</dbReference>
<organism evidence="2 3">
    <name type="scientific">Dovyalis caffra</name>
    <dbReference type="NCBI Taxonomy" id="77055"/>
    <lineage>
        <taxon>Eukaryota</taxon>
        <taxon>Viridiplantae</taxon>
        <taxon>Streptophyta</taxon>
        <taxon>Embryophyta</taxon>
        <taxon>Tracheophyta</taxon>
        <taxon>Spermatophyta</taxon>
        <taxon>Magnoliopsida</taxon>
        <taxon>eudicotyledons</taxon>
        <taxon>Gunneridae</taxon>
        <taxon>Pentapetalae</taxon>
        <taxon>rosids</taxon>
        <taxon>fabids</taxon>
        <taxon>Malpighiales</taxon>
        <taxon>Salicaceae</taxon>
        <taxon>Flacourtieae</taxon>
        <taxon>Dovyalis</taxon>
    </lineage>
</organism>
<dbReference type="PRINTS" id="PR00364">
    <property type="entry name" value="DISEASERSIST"/>
</dbReference>
<evidence type="ECO:0000313" key="3">
    <source>
        <dbReference type="Proteomes" id="UP001314170"/>
    </source>
</evidence>
<reference evidence="2 3" key="1">
    <citation type="submission" date="2024-01" db="EMBL/GenBank/DDBJ databases">
        <authorList>
            <person name="Waweru B."/>
        </authorList>
    </citation>
    <scope>NUCLEOTIDE SEQUENCE [LARGE SCALE GENOMIC DNA]</scope>
</reference>
<dbReference type="PANTHER" id="PTHR19338:SF0">
    <property type="entry name" value="MITOCHONDRIAL IMPORT INNER MEMBRANE TRANSLOCASE SUBUNIT TIM13"/>
    <property type="match status" value="1"/>
</dbReference>
<evidence type="ECO:0000313" key="2">
    <source>
        <dbReference type="EMBL" id="CAK7335207.1"/>
    </source>
</evidence>
<evidence type="ECO:0000259" key="1">
    <source>
        <dbReference type="Pfam" id="PF00931"/>
    </source>
</evidence>
<dbReference type="GO" id="GO:0006952">
    <property type="term" value="P:defense response"/>
    <property type="evidence" value="ECO:0007669"/>
    <property type="project" value="UniProtKB-KW"/>
</dbReference>
<dbReference type="PANTHER" id="PTHR19338">
    <property type="entry name" value="TRANSLOCASE OF INNER MITOCHONDRIAL MEMBRANE 13 HOMOLOG"/>
    <property type="match status" value="1"/>
</dbReference>
<dbReference type="SUPFAM" id="SSF52540">
    <property type="entry name" value="P-loop containing nucleoside triphosphate hydrolases"/>
    <property type="match status" value="1"/>
</dbReference>
<gene>
    <name evidence="2" type="ORF">DCAF_LOCUS10263</name>
</gene>
<feature type="domain" description="NB-ARC" evidence="1">
    <location>
        <begin position="175"/>
        <end position="335"/>
    </location>
</feature>
<dbReference type="GO" id="GO:0043531">
    <property type="term" value="F:ADP binding"/>
    <property type="evidence" value="ECO:0007669"/>
    <property type="project" value="InterPro"/>
</dbReference>
<dbReference type="Gene3D" id="1.20.5.4130">
    <property type="match status" value="1"/>
</dbReference>
<name>A0AAV1RGC3_9ROSI</name>
<dbReference type="AlphaFoldDB" id="A0AAV1RGC3"/>